<feature type="domain" description="Mur ligase central" evidence="18">
    <location>
        <begin position="138"/>
        <end position="316"/>
    </location>
</feature>
<dbReference type="GO" id="GO:0071555">
    <property type="term" value="P:cell wall organization"/>
    <property type="evidence" value="ECO:0007669"/>
    <property type="project" value="UniProtKB-KW"/>
</dbReference>
<evidence type="ECO:0000256" key="1">
    <source>
        <dbReference type="ARBA" id="ARBA00004496"/>
    </source>
</evidence>
<comment type="function">
    <text evidence="14">Cell wall formation.</text>
</comment>
<evidence type="ECO:0000256" key="2">
    <source>
        <dbReference type="ARBA" id="ARBA00004752"/>
    </source>
</evidence>
<evidence type="ECO:0000256" key="4">
    <source>
        <dbReference type="ARBA" id="ARBA00022490"/>
    </source>
</evidence>
<keyword evidence="8 14" id="KW-0067">ATP-binding</keyword>
<evidence type="ECO:0000313" key="20">
    <source>
        <dbReference type="Proteomes" id="UP000319383"/>
    </source>
</evidence>
<comment type="pathway">
    <text evidence="2 14">Cell wall biogenesis; peptidoglycan biosynthesis.</text>
</comment>
<dbReference type="HAMAP" id="MF_00046">
    <property type="entry name" value="MurC"/>
    <property type="match status" value="1"/>
</dbReference>
<comment type="catalytic activity">
    <reaction evidence="13 14">
        <text>UDP-N-acetyl-alpha-D-muramate + L-alanine + ATP = UDP-N-acetyl-alpha-D-muramoyl-L-alanine + ADP + phosphate + H(+)</text>
        <dbReference type="Rhea" id="RHEA:23372"/>
        <dbReference type="ChEBI" id="CHEBI:15378"/>
        <dbReference type="ChEBI" id="CHEBI:30616"/>
        <dbReference type="ChEBI" id="CHEBI:43474"/>
        <dbReference type="ChEBI" id="CHEBI:57972"/>
        <dbReference type="ChEBI" id="CHEBI:70757"/>
        <dbReference type="ChEBI" id="CHEBI:83898"/>
        <dbReference type="ChEBI" id="CHEBI:456216"/>
        <dbReference type="EC" id="6.3.2.8"/>
    </reaction>
</comment>
<dbReference type="InterPro" id="IPR050061">
    <property type="entry name" value="MurCDEF_pg_biosynth"/>
</dbReference>
<dbReference type="Pfam" id="PF08245">
    <property type="entry name" value="Mur_ligase_M"/>
    <property type="match status" value="1"/>
</dbReference>
<dbReference type="InterPro" id="IPR000713">
    <property type="entry name" value="Mur_ligase_N"/>
</dbReference>
<evidence type="ECO:0000256" key="6">
    <source>
        <dbReference type="ARBA" id="ARBA00022618"/>
    </source>
</evidence>
<evidence type="ECO:0000256" key="8">
    <source>
        <dbReference type="ARBA" id="ARBA00022840"/>
    </source>
</evidence>
<evidence type="ECO:0000256" key="5">
    <source>
        <dbReference type="ARBA" id="ARBA00022598"/>
    </source>
</evidence>
<dbReference type="Proteomes" id="UP000319383">
    <property type="component" value="Chromosome"/>
</dbReference>
<dbReference type="PANTHER" id="PTHR43445">
    <property type="entry name" value="UDP-N-ACETYLMURAMATE--L-ALANINE LIGASE-RELATED"/>
    <property type="match status" value="1"/>
</dbReference>
<dbReference type="PANTHER" id="PTHR43445:SF3">
    <property type="entry name" value="UDP-N-ACETYLMURAMATE--L-ALANINE LIGASE"/>
    <property type="match status" value="1"/>
</dbReference>
<dbReference type="Pfam" id="PF01225">
    <property type="entry name" value="Mur_ligase"/>
    <property type="match status" value="1"/>
</dbReference>
<dbReference type="GO" id="GO:0051301">
    <property type="term" value="P:cell division"/>
    <property type="evidence" value="ECO:0007669"/>
    <property type="project" value="UniProtKB-KW"/>
</dbReference>
<keyword evidence="10 14" id="KW-0573">Peptidoglycan synthesis</keyword>
<dbReference type="GO" id="GO:0008360">
    <property type="term" value="P:regulation of cell shape"/>
    <property type="evidence" value="ECO:0007669"/>
    <property type="project" value="UniProtKB-KW"/>
</dbReference>
<accession>A0A517ZNL8</accession>
<name>A0A517ZNL8_9PLAN</name>
<dbReference type="GO" id="GO:0005524">
    <property type="term" value="F:ATP binding"/>
    <property type="evidence" value="ECO:0007669"/>
    <property type="project" value="UniProtKB-UniRule"/>
</dbReference>
<dbReference type="NCBIfam" id="TIGR01082">
    <property type="entry name" value="murC"/>
    <property type="match status" value="1"/>
</dbReference>
<dbReference type="InterPro" id="IPR013221">
    <property type="entry name" value="Mur_ligase_cen"/>
</dbReference>
<dbReference type="EMBL" id="CP036276">
    <property type="protein sequence ID" value="QDU44077.1"/>
    <property type="molecule type" value="Genomic_DNA"/>
</dbReference>
<dbReference type="AlphaFoldDB" id="A0A517ZNL8"/>
<dbReference type="UniPathway" id="UPA00219"/>
<dbReference type="SUPFAM" id="SSF51984">
    <property type="entry name" value="MurCD N-terminal domain"/>
    <property type="match status" value="1"/>
</dbReference>
<organism evidence="19 20">
    <name type="scientific">Symmachiella dynata</name>
    <dbReference type="NCBI Taxonomy" id="2527995"/>
    <lineage>
        <taxon>Bacteria</taxon>
        <taxon>Pseudomonadati</taxon>
        <taxon>Planctomycetota</taxon>
        <taxon>Planctomycetia</taxon>
        <taxon>Planctomycetales</taxon>
        <taxon>Planctomycetaceae</taxon>
        <taxon>Symmachiella</taxon>
    </lineage>
</organism>
<dbReference type="GO" id="GO:0008763">
    <property type="term" value="F:UDP-N-acetylmuramate-L-alanine ligase activity"/>
    <property type="evidence" value="ECO:0007669"/>
    <property type="project" value="UniProtKB-UniRule"/>
</dbReference>
<dbReference type="Gene3D" id="3.40.50.720">
    <property type="entry name" value="NAD(P)-binding Rossmann-like Domain"/>
    <property type="match status" value="1"/>
</dbReference>
<evidence type="ECO:0000256" key="7">
    <source>
        <dbReference type="ARBA" id="ARBA00022741"/>
    </source>
</evidence>
<dbReference type="GO" id="GO:0005737">
    <property type="term" value="C:cytoplasm"/>
    <property type="evidence" value="ECO:0007669"/>
    <property type="project" value="UniProtKB-SubCell"/>
</dbReference>
<dbReference type="EC" id="6.3.2.8" evidence="3 14"/>
<dbReference type="SUPFAM" id="SSF53623">
    <property type="entry name" value="MurD-like peptide ligases, catalytic domain"/>
    <property type="match status" value="1"/>
</dbReference>
<evidence type="ECO:0000256" key="12">
    <source>
        <dbReference type="ARBA" id="ARBA00023316"/>
    </source>
</evidence>
<feature type="domain" description="Mur ligase N-terminal catalytic" evidence="16">
    <location>
        <begin position="35"/>
        <end position="132"/>
    </location>
</feature>
<keyword evidence="6 14" id="KW-0132">Cell division</keyword>
<keyword evidence="11 14" id="KW-0131">Cell cycle</keyword>
<evidence type="ECO:0000256" key="10">
    <source>
        <dbReference type="ARBA" id="ARBA00022984"/>
    </source>
</evidence>
<dbReference type="GO" id="GO:0009252">
    <property type="term" value="P:peptidoglycan biosynthetic process"/>
    <property type="evidence" value="ECO:0007669"/>
    <property type="project" value="UniProtKB-UniRule"/>
</dbReference>
<evidence type="ECO:0000259" key="16">
    <source>
        <dbReference type="Pfam" id="PF01225"/>
    </source>
</evidence>
<dbReference type="Pfam" id="PF02875">
    <property type="entry name" value="Mur_ligase_C"/>
    <property type="match status" value="1"/>
</dbReference>
<dbReference type="Gene3D" id="3.90.190.20">
    <property type="entry name" value="Mur ligase, C-terminal domain"/>
    <property type="match status" value="1"/>
</dbReference>
<protein>
    <recommendedName>
        <fullName evidence="3 14">UDP-N-acetylmuramate--L-alanine ligase</fullName>
        <ecNumber evidence="3 14">6.3.2.8</ecNumber>
    </recommendedName>
    <alternativeName>
        <fullName evidence="14">UDP-N-acetylmuramoyl-L-alanine synthetase</fullName>
    </alternativeName>
</protein>
<keyword evidence="5 14" id="KW-0436">Ligase</keyword>
<dbReference type="KEGG" id="sdyn:Mal52_25550"/>
<evidence type="ECO:0000256" key="9">
    <source>
        <dbReference type="ARBA" id="ARBA00022960"/>
    </source>
</evidence>
<evidence type="ECO:0000259" key="17">
    <source>
        <dbReference type="Pfam" id="PF02875"/>
    </source>
</evidence>
<evidence type="ECO:0000256" key="3">
    <source>
        <dbReference type="ARBA" id="ARBA00012211"/>
    </source>
</evidence>
<feature type="binding site" evidence="14">
    <location>
        <begin position="140"/>
        <end position="146"/>
    </location>
    <ligand>
        <name>ATP</name>
        <dbReference type="ChEBI" id="CHEBI:30616"/>
    </ligand>
</feature>
<keyword evidence="9 14" id="KW-0133">Cell shape</keyword>
<feature type="compositionally biased region" description="Basic residues" evidence="15">
    <location>
        <begin position="535"/>
        <end position="544"/>
    </location>
</feature>
<dbReference type="InterPro" id="IPR036615">
    <property type="entry name" value="Mur_ligase_C_dom_sf"/>
</dbReference>
<evidence type="ECO:0000256" key="11">
    <source>
        <dbReference type="ARBA" id="ARBA00023306"/>
    </source>
</evidence>
<keyword evidence="20" id="KW-1185">Reference proteome</keyword>
<reference evidence="19 20" key="1">
    <citation type="submission" date="2019-02" db="EMBL/GenBank/DDBJ databases">
        <title>Deep-cultivation of Planctomycetes and their phenomic and genomic characterization uncovers novel biology.</title>
        <authorList>
            <person name="Wiegand S."/>
            <person name="Jogler M."/>
            <person name="Boedeker C."/>
            <person name="Pinto D."/>
            <person name="Vollmers J."/>
            <person name="Rivas-Marin E."/>
            <person name="Kohn T."/>
            <person name="Peeters S.H."/>
            <person name="Heuer A."/>
            <person name="Rast P."/>
            <person name="Oberbeckmann S."/>
            <person name="Bunk B."/>
            <person name="Jeske O."/>
            <person name="Meyerdierks A."/>
            <person name="Storesund J.E."/>
            <person name="Kallscheuer N."/>
            <person name="Luecker S."/>
            <person name="Lage O.M."/>
            <person name="Pohl T."/>
            <person name="Merkel B.J."/>
            <person name="Hornburger P."/>
            <person name="Mueller R.-W."/>
            <person name="Bruemmer F."/>
            <person name="Labrenz M."/>
            <person name="Spormann A.M."/>
            <person name="Op den Camp H."/>
            <person name="Overmann J."/>
            <person name="Amann R."/>
            <person name="Jetten M.S.M."/>
            <person name="Mascher T."/>
            <person name="Medema M.H."/>
            <person name="Devos D.P."/>
            <person name="Kaster A.-K."/>
            <person name="Ovreas L."/>
            <person name="Rohde M."/>
            <person name="Galperin M.Y."/>
            <person name="Jogler C."/>
        </authorList>
    </citation>
    <scope>NUCLEOTIDE SEQUENCE [LARGE SCALE GENOMIC DNA]</scope>
    <source>
        <strain evidence="19 20">Mal52</strain>
    </source>
</reference>
<comment type="similarity">
    <text evidence="14">Belongs to the MurCDEF family.</text>
</comment>
<dbReference type="Gene3D" id="3.40.1190.10">
    <property type="entry name" value="Mur-like, catalytic domain"/>
    <property type="match status" value="1"/>
</dbReference>
<keyword evidence="4 14" id="KW-0963">Cytoplasm</keyword>
<comment type="subcellular location">
    <subcellularLocation>
        <location evidence="1 14">Cytoplasm</location>
    </subcellularLocation>
</comment>
<evidence type="ECO:0000259" key="18">
    <source>
        <dbReference type="Pfam" id="PF08245"/>
    </source>
</evidence>
<feature type="region of interest" description="Disordered" evidence="15">
    <location>
        <begin position="488"/>
        <end position="544"/>
    </location>
</feature>
<dbReference type="InterPro" id="IPR004101">
    <property type="entry name" value="Mur_ligase_C"/>
</dbReference>
<sequence length="544" mass="59048">MISPSAIHRLLQQGQLSQKGGEAKIASDPQTPSAHLIGICGSGMQALAELLSGLGYRVTGSDLQPLSDNLALLQARGLRVHQGHNRDFVPGEVDMVVYSPAVQADNPERALARELGIPQFSYSEMLGRLMADQVGVSIAGTHGKSTTTAMTASILDLAGRDPSAILGAEVLSRQSGGWSGGGNLFVVESCEYKQSFLDLSPKHAAILGIEPDHFDCYPDVEQAVDAFRQFAQKLPADGSLVVRGDCRNTMAACQDVAANVETFSLVPGMDWWAADIRRSWSGTRFRVFYKGDFFAEILLQVPGEHNVLNALAATALCVGLGLTAAEIREGLGEFRGIARRFEEIGSWRGVTLVDDYAHHPTAVAATLQAAREEFGDRRIWCAFQPHQISRTQILMQEFSESFSKADRVLITPIYAAREGTATESTDVARDLSDRIAQQHSQTRFCGSLDQTIATIEDEAQPGDVLITMGAGDINQVHHAFTRRLQRNHTPRRAAGAPHVFETGGTGSVLRDTEDPRRIATGHTGLSRERDAVPHPGRRLQSAHR</sequence>
<evidence type="ECO:0000256" key="15">
    <source>
        <dbReference type="SAM" id="MobiDB-lite"/>
    </source>
</evidence>
<dbReference type="InterPro" id="IPR036565">
    <property type="entry name" value="Mur-like_cat_sf"/>
</dbReference>
<feature type="domain" description="Mur ligase C-terminal" evidence="17">
    <location>
        <begin position="339"/>
        <end position="471"/>
    </location>
</feature>
<keyword evidence="12 14" id="KW-0961">Cell wall biogenesis/degradation</keyword>
<dbReference type="SUPFAM" id="SSF53244">
    <property type="entry name" value="MurD-like peptide ligases, peptide-binding domain"/>
    <property type="match status" value="1"/>
</dbReference>
<gene>
    <name evidence="14 19" type="primary">murC</name>
    <name evidence="19" type="ORF">Mal52_25550</name>
</gene>
<evidence type="ECO:0000256" key="13">
    <source>
        <dbReference type="ARBA" id="ARBA00047833"/>
    </source>
</evidence>
<proteinExistence type="inferred from homology"/>
<keyword evidence="7 14" id="KW-0547">Nucleotide-binding</keyword>
<dbReference type="InterPro" id="IPR005758">
    <property type="entry name" value="UDP-N-AcMur_Ala_ligase_MurC"/>
</dbReference>
<evidence type="ECO:0000256" key="14">
    <source>
        <dbReference type="HAMAP-Rule" id="MF_00046"/>
    </source>
</evidence>
<evidence type="ECO:0000313" key="19">
    <source>
        <dbReference type="EMBL" id="QDU44077.1"/>
    </source>
</evidence>